<keyword evidence="2" id="KW-1003">Cell membrane</keyword>
<sequence length="210" mass="22731">MDSVTANLLSLFAIGLVQLLAVISPGPSFLITAQTAAARSRSDGLKVAIGLGSGSVLWAVAALLGLNMLFQALPTLFFVMRVLGALFILWVAFQVFRHAKDPLVLEGHDGAAGPFLKGLLTQISNPKVAVFFGSIFVSMLPVQAPLWMTITLLVIVFLNEFSWYSIVAMLFGSGRVREFYIGMKAWIDRITGLFLGALGIRLLWSARETA</sequence>
<evidence type="ECO:0000256" key="4">
    <source>
        <dbReference type="ARBA" id="ARBA00022989"/>
    </source>
</evidence>
<comment type="subcellular location">
    <subcellularLocation>
        <location evidence="1">Cell membrane</location>
        <topology evidence="1">Multi-pass membrane protein</topology>
    </subcellularLocation>
</comment>
<proteinExistence type="predicted"/>
<dbReference type="InterPro" id="IPR001123">
    <property type="entry name" value="LeuE-type"/>
</dbReference>
<evidence type="ECO:0000313" key="7">
    <source>
        <dbReference type="EMBL" id="UWU16805.1"/>
    </source>
</evidence>
<dbReference type="Proteomes" id="UP001060123">
    <property type="component" value="Plasmid pWSM1592_1"/>
</dbReference>
<dbReference type="PANTHER" id="PTHR30086:SF19">
    <property type="entry name" value="THREONINE EFFLUX PROTEIN"/>
    <property type="match status" value="1"/>
</dbReference>
<keyword evidence="7" id="KW-0614">Plasmid</keyword>
<gene>
    <name evidence="7" type="ORF">N2599_28625</name>
</gene>
<evidence type="ECO:0000256" key="5">
    <source>
        <dbReference type="ARBA" id="ARBA00023136"/>
    </source>
</evidence>
<name>A0ABY5XQB1_RHISU</name>
<accession>A0ABY5XQB1</accession>
<dbReference type="EMBL" id="CP104144">
    <property type="protein sequence ID" value="UWU16805.1"/>
    <property type="molecule type" value="Genomic_DNA"/>
</dbReference>
<dbReference type="RefSeq" id="WP_027510431.1">
    <property type="nucleotide sequence ID" value="NZ_CP104144.1"/>
</dbReference>
<dbReference type="PANTHER" id="PTHR30086">
    <property type="entry name" value="ARGININE EXPORTER PROTEIN ARGO"/>
    <property type="match status" value="1"/>
</dbReference>
<keyword evidence="5 6" id="KW-0472">Membrane</keyword>
<evidence type="ECO:0000256" key="2">
    <source>
        <dbReference type="ARBA" id="ARBA00022475"/>
    </source>
</evidence>
<reference evidence="7" key="1">
    <citation type="submission" date="2022-09" db="EMBL/GenBank/DDBJ databases">
        <title>Australian commercial rhizobial inoculants.</title>
        <authorList>
            <person name="Kohlmeier M.G."/>
            <person name="O'Hara G.W."/>
            <person name="Colombi E."/>
            <person name="Ramsay J.P."/>
            <person name="Terpolilli J."/>
        </authorList>
    </citation>
    <scope>NUCLEOTIDE SEQUENCE</scope>
    <source>
        <strain evidence="7">WSM1592</strain>
        <plasmid evidence="7">pWSM1592_1</plasmid>
    </source>
</reference>
<evidence type="ECO:0000256" key="6">
    <source>
        <dbReference type="SAM" id="Phobius"/>
    </source>
</evidence>
<dbReference type="Pfam" id="PF01810">
    <property type="entry name" value="LysE"/>
    <property type="match status" value="1"/>
</dbReference>
<feature type="transmembrane region" description="Helical" evidence="6">
    <location>
        <begin position="76"/>
        <end position="96"/>
    </location>
</feature>
<evidence type="ECO:0000313" key="8">
    <source>
        <dbReference type="Proteomes" id="UP001060123"/>
    </source>
</evidence>
<feature type="transmembrane region" description="Helical" evidence="6">
    <location>
        <begin position="48"/>
        <end position="69"/>
    </location>
</feature>
<evidence type="ECO:0000256" key="1">
    <source>
        <dbReference type="ARBA" id="ARBA00004651"/>
    </source>
</evidence>
<keyword evidence="3 6" id="KW-0812">Transmembrane</keyword>
<evidence type="ECO:0000256" key="3">
    <source>
        <dbReference type="ARBA" id="ARBA00022692"/>
    </source>
</evidence>
<geneLocation type="plasmid" evidence="7 8">
    <name>pWSM1592_1</name>
</geneLocation>
<keyword evidence="8" id="KW-1185">Reference proteome</keyword>
<protein>
    <submittedName>
        <fullName evidence="7">LysE family transporter</fullName>
    </submittedName>
</protein>
<feature type="transmembrane region" description="Helical" evidence="6">
    <location>
        <begin position="146"/>
        <end position="174"/>
    </location>
</feature>
<keyword evidence="4 6" id="KW-1133">Transmembrane helix</keyword>
<organism evidence="7 8">
    <name type="scientific">Rhizobium sullae</name>
    <name type="common">Rhizobium hedysari</name>
    <dbReference type="NCBI Taxonomy" id="50338"/>
    <lineage>
        <taxon>Bacteria</taxon>
        <taxon>Pseudomonadati</taxon>
        <taxon>Pseudomonadota</taxon>
        <taxon>Alphaproteobacteria</taxon>
        <taxon>Hyphomicrobiales</taxon>
        <taxon>Rhizobiaceae</taxon>
        <taxon>Rhizobium/Agrobacterium group</taxon>
        <taxon>Rhizobium</taxon>
    </lineage>
</organism>